<evidence type="ECO:0000259" key="3">
    <source>
        <dbReference type="PROSITE" id="PS51462"/>
    </source>
</evidence>
<gene>
    <name evidence="4" type="ORF">NCTC9935_00978</name>
</gene>
<evidence type="ECO:0000313" key="5">
    <source>
        <dbReference type="Proteomes" id="UP000250192"/>
    </source>
</evidence>
<dbReference type="EMBL" id="UAPR01000002">
    <property type="protein sequence ID" value="SPT55472.1"/>
    <property type="molecule type" value="Genomic_DNA"/>
</dbReference>
<dbReference type="InterPro" id="IPR000086">
    <property type="entry name" value="NUDIX_hydrolase_dom"/>
</dbReference>
<evidence type="ECO:0000256" key="2">
    <source>
        <dbReference type="ARBA" id="ARBA00022801"/>
    </source>
</evidence>
<reference evidence="4 5" key="1">
    <citation type="submission" date="2018-06" db="EMBL/GenBank/DDBJ databases">
        <authorList>
            <consortium name="Pathogen Informatics"/>
            <person name="Doyle S."/>
        </authorList>
    </citation>
    <scope>NUCLEOTIDE SEQUENCE [LARGE SCALE GENOMIC DNA]</scope>
    <source>
        <strain evidence="4 5">NCTC9935</strain>
    </source>
</reference>
<proteinExistence type="predicted"/>
<sequence>MATPDFVLELRRHVGNAPLWMPGTTVVILRPAPGCAPIDWAEPIAPETVDMLCVRRSDNGAWTPVTGIVDPGEEPAVTAAREAAEEAAVDIEVRRLLSVEVVGPVTYDNGDVTTYLDVAFVGEWVSGEPRPADGENSETAFFRADQLPPMNDRFLRAVAKALSAEAAADFLTA</sequence>
<dbReference type="RefSeq" id="WP_111823482.1">
    <property type="nucleotide sequence ID" value="NZ_CBDERX010000026.1"/>
</dbReference>
<evidence type="ECO:0000313" key="4">
    <source>
        <dbReference type="EMBL" id="SPT55472.1"/>
    </source>
</evidence>
<protein>
    <submittedName>
        <fullName evidence="4">Dihydroneopterin triphosphate pyrophosphatase</fullName>
    </submittedName>
</protein>
<dbReference type="PANTHER" id="PTHR43046:SF16">
    <property type="entry name" value="ADP-RIBOSE PYROPHOSPHATASE YJHB-RELATED"/>
    <property type="match status" value="1"/>
</dbReference>
<dbReference type="GO" id="GO:0016787">
    <property type="term" value="F:hydrolase activity"/>
    <property type="evidence" value="ECO:0007669"/>
    <property type="project" value="UniProtKB-KW"/>
</dbReference>
<dbReference type="Pfam" id="PF00293">
    <property type="entry name" value="NUDIX"/>
    <property type="match status" value="1"/>
</dbReference>
<dbReference type="InterPro" id="IPR015797">
    <property type="entry name" value="NUDIX_hydrolase-like_dom_sf"/>
</dbReference>
<evidence type="ECO:0000256" key="1">
    <source>
        <dbReference type="ARBA" id="ARBA00001946"/>
    </source>
</evidence>
<keyword evidence="2" id="KW-0378">Hydrolase</keyword>
<dbReference type="CDD" id="cd18879">
    <property type="entry name" value="NUDIX_Hydrolase"/>
    <property type="match status" value="1"/>
</dbReference>
<comment type="cofactor">
    <cofactor evidence="1">
        <name>Mg(2+)</name>
        <dbReference type="ChEBI" id="CHEBI:18420"/>
    </cofactor>
</comment>
<dbReference type="PROSITE" id="PS51462">
    <property type="entry name" value="NUDIX"/>
    <property type="match status" value="1"/>
</dbReference>
<name>A0A2X0VNG3_9ACTO</name>
<organism evidence="4 5">
    <name type="scientific">Schaalia odontolytica</name>
    <dbReference type="NCBI Taxonomy" id="1660"/>
    <lineage>
        <taxon>Bacteria</taxon>
        <taxon>Bacillati</taxon>
        <taxon>Actinomycetota</taxon>
        <taxon>Actinomycetes</taxon>
        <taxon>Actinomycetales</taxon>
        <taxon>Actinomycetaceae</taxon>
        <taxon>Schaalia</taxon>
    </lineage>
</organism>
<feature type="domain" description="Nudix hydrolase" evidence="3">
    <location>
        <begin position="19"/>
        <end position="164"/>
    </location>
</feature>
<dbReference type="SUPFAM" id="SSF55811">
    <property type="entry name" value="Nudix"/>
    <property type="match status" value="1"/>
</dbReference>
<dbReference type="Gene3D" id="3.90.79.10">
    <property type="entry name" value="Nucleoside Triphosphate Pyrophosphohydrolase"/>
    <property type="match status" value="1"/>
</dbReference>
<dbReference type="Proteomes" id="UP000250192">
    <property type="component" value="Unassembled WGS sequence"/>
</dbReference>
<dbReference type="GeneID" id="93758444"/>
<dbReference type="PANTHER" id="PTHR43046">
    <property type="entry name" value="GDP-MANNOSE MANNOSYL HYDROLASE"/>
    <property type="match status" value="1"/>
</dbReference>
<keyword evidence="5" id="KW-1185">Reference proteome</keyword>
<accession>A0A2X0VNG3</accession>
<dbReference type="AlphaFoldDB" id="A0A2X0VNG3"/>
<dbReference type="STRING" id="1660.APY09_01550"/>
<dbReference type="OrthoDB" id="9814308at2"/>